<protein>
    <submittedName>
        <fullName evidence="2">CHAT domain-containing protein</fullName>
    </submittedName>
</protein>
<dbReference type="EMBL" id="JADEWZ010000010">
    <property type="protein sequence ID" value="MBE9115983.1"/>
    <property type="molecule type" value="Genomic_DNA"/>
</dbReference>
<evidence type="ECO:0000313" key="2">
    <source>
        <dbReference type="EMBL" id="MBE9115983.1"/>
    </source>
</evidence>
<dbReference type="PANTHER" id="PTHR10098">
    <property type="entry name" value="RAPSYN-RELATED"/>
    <property type="match status" value="1"/>
</dbReference>
<keyword evidence="3" id="KW-1185">Reference proteome</keyword>
<evidence type="ECO:0000313" key="3">
    <source>
        <dbReference type="Proteomes" id="UP000654482"/>
    </source>
</evidence>
<organism evidence="2 3">
    <name type="scientific">Lusitaniella coriacea LEGE 07157</name>
    <dbReference type="NCBI Taxonomy" id="945747"/>
    <lineage>
        <taxon>Bacteria</taxon>
        <taxon>Bacillati</taxon>
        <taxon>Cyanobacteriota</taxon>
        <taxon>Cyanophyceae</taxon>
        <taxon>Spirulinales</taxon>
        <taxon>Lusitaniellaceae</taxon>
        <taxon>Lusitaniella</taxon>
    </lineage>
</organism>
<evidence type="ECO:0000259" key="1">
    <source>
        <dbReference type="Pfam" id="PF12770"/>
    </source>
</evidence>
<feature type="domain" description="CHAT" evidence="1">
    <location>
        <begin position="589"/>
        <end position="858"/>
    </location>
</feature>
<gene>
    <name evidence="2" type="ORF">IQ249_08765</name>
</gene>
<dbReference type="Gene3D" id="1.25.40.10">
    <property type="entry name" value="Tetratricopeptide repeat domain"/>
    <property type="match status" value="2"/>
</dbReference>
<dbReference type="AlphaFoldDB" id="A0A8J7DWB4"/>
<comment type="caution">
    <text evidence="2">The sequence shown here is derived from an EMBL/GenBank/DDBJ whole genome shotgun (WGS) entry which is preliminary data.</text>
</comment>
<dbReference type="Proteomes" id="UP000654482">
    <property type="component" value="Unassembled WGS sequence"/>
</dbReference>
<dbReference type="SUPFAM" id="SSF48452">
    <property type="entry name" value="TPR-like"/>
    <property type="match status" value="2"/>
</dbReference>
<dbReference type="InterPro" id="IPR019734">
    <property type="entry name" value="TPR_rpt"/>
</dbReference>
<sequence>MATALRNLALIHLKTGNLTEADTAITESLQQVQTLEENEEQTQLLAQIWDVQGQLQLAAGNAEGALEVWKQAADAYERVGDIEGITNSQINQAIAWQTLGLYAQAKDRLEALQERLEGQPDTALKAKALKHLGDVLRALGDLEGSQAVLAQSLTIAETLEDKSAIAPILLSSGNTTRARLQHKFDPTLFQTALNRYRQAVLSAPNPELRVQTQLNALSLLTDKPDLAEGLPDKQQLLLALTYNPQAEASNHPPGDFLGEVKTEDLVLALIRQIKPQIEQLPANRAGIYARINFAQTLLKIEELQPNLLDGVISQRQIAQFLATGIQEAKQLGDRRSEAYALGGLGKLYAQQQRWAEARKALEQGSAIAQSINATDIAYQWQGELGKILKQQGDREAAKAAYSQSLSALKSIRSDLAAVTSDAQFAFRESVEPIYREFVDLLLTPSPTTGEETQEDLQRARLALEALQLAELDNFFREACTETIPVQIDQVDAQTAVLYAAILEDRLEVILALPSDDGKPRLKSYTTSVKKKEVERAVFILGRFLGVDLFASHSSRSEIIEQTLETYENPSRGIVAVRAKDPDSANWESAAERLYNWLIRPAESDLNASGVQTLVFVLDGALRNIPMAALNDGEQYLIEKYSLALTPGLQLLDPKPLARSELRAIAAGLSKQSESHPNFPPIPNVDAELQQIQTAISSEELLNETFTKANFSKLAASSTAPIVHLATHGQFSSDAEKTFVLTWDETLNAKELKELLQADSRQKRPIELLVLSACETATGDERAALGLAGVAVRAGARSTMASLWKVSDRATSELMAHFYQEFNQGATKAQALQRAQLKLLQDENFEDPYFWAAFVLVGNWL</sequence>
<proteinExistence type="predicted"/>
<accession>A0A8J7DWB4</accession>
<dbReference type="Pfam" id="PF12770">
    <property type="entry name" value="CHAT"/>
    <property type="match status" value="1"/>
</dbReference>
<dbReference type="Pfam" id="PF13181">
    <property type="entry name" value="TPR_8"/>
    <property type="match status" value="1"/>
</dbReference>
<dbReference type="InterPro" id="IPR024983">
    <property type="entry name" value="CHAT_dom"/>
</dbReference>
<name>A0A8J7DWB4_9CYAN</name>
<dbReference type="InterPro" id="IPR011990">
    <property type="entry name" value="TPR-like_helical_dom_sf"/>
</dbReference>
<reference evidence="2" key="1">
    <citation type="submission" date="2020-10" db="EMBL/GenBank/DDBJ databases">
        <authorList>
            <person name="Castelo-Branco R."/>
            <person name="Eusebio N."/>
            <person name="Adriana R."/>
            <person name="Vieira A."/>
            <person name="Brugerolle De Fraissinette N."/>
            <person name="Rezende De Castro R."/>
            <person name="Schneider M.P."/>
            <person name="Vasconcelos V."/>
            <person name="Leao P.N."/>
        </authorList>
    </citation>
    <scope>NUCLEOTIDE SEQUENCE</scope>
    <source>
        <strain evidence="2">LEGE 07157</strain>
    </source>
</reference>
<dbReference type="PANTHER" id="PTHR10098:SF112">
    <property type="entry name" value="SLR0380 PROTEIN"/>
    <property type="match status" value="1"/>
</dbReference>
<dbReference type="SMART" id="SM00028">
    <property type="entry name" value="TPR"/>
    <property type="match status" value="5"/>
</dbReference>